<keyword evidence="3" id="KW-1185">Reference proteome</keyword>
<keyword evidence="1" id="KW-0472">Membrane</keyword>
<dbReference type="Proteomes" id="UP000095751">
    <property type="component" value="Unassembled WGS sequence"/>
</dbReference>
<reference evidence="2 3" key="1">
    <citation type="submission" date="2016-09" db="EMBL/GenBank/DDBJ databases">
        <title>Extensive genetic diversity and differential bi-allelic expression allows diatom success in the polar Southern Ocean.</title>
        <authorList>
            <consortium name="DOE Joint Genome Institute"/>
            <person name="Mock T."/>
            <person name="Otillar R.P."/>
            <person name="Strauss J."/>
            <person name="Dupont C."/>
            <person name="Frickenhaus S."/>
            <person name="Maumus F."/>
            <person name="Mcmullan M."/>
            <person name="Sanges R."/>
            <person name="Schmutz J."/>
            <person name="Toseland A."/>
            <person name="Valas R."/>
            <person name="Veluchamy A."/>
            <person name="Ward B.J."/>
            <person name="Allen A."/>
            <person name="Barry K."/>
            <person name="Falciatore A."/>
            <person name="Ferrante M."/>
            <person name="Fortunato A.E."/>
            <person name="Gloeckner G."/>
            <person name="Gruber A."/>
            <person name="Hipkin R."/>
            <person name="Janech M."/>
            <person name="Kroth P."/>
            <person name="Leese F."/>
            <person name="Lindquist E."/>
            <person name="Lyon B.R."/>
            <person name="Martin J."/>
            <person name="Mayer C."/>
            <person name="Parker M."/>
            <person name="Quesneville H."/>
            <person name="Raymond J."/>
            <person name="Uhlig C."/>
            <person name="Valentin K.U."/>
            <person name="Worden A.Z."/>
            <person name="Armbrust E.V."/>
            <person name="Bowler C."/>
            <person name="Green B."/>
            <person name="Moulton V."/>
            <person name="Van Oosterhout C."/>
            <person name="Grigoriev I."/>
        </authorList>
    </citation>
    <scope>NUCLEOTIDE SEQUENCE [LARGE SCALE GENOMIC DNA]</scope>
    <source>
        <strain evidence="2 3">CCMP1102</strain>
    </source>
</reference>
<feature type="transmembrane region" description="Helical" evidence="1">
    <location>
        <begin position="202"/>
        <end position="221"/>
    </location>
</feature>
<dbReference type="OrthoDB" id="47245at2759"/>
<name>A0A1E7EMV9_9STRA</name>
<organism evidence="2 3">
    <name type="scientific">Fragilariopsis cylindrus CCMP1102</name>
    <dbReference type="NCBI Taxonomy" id="635003"/>
    <lineage>
        <taxon>Eukaryota</taxon>
        <taxon>Sar</taxon>
        <taxon>Stramenopiles</taxon>
        <taxon>Ochrophyta</taxon>
        <taxon>Bacillariophyta</taxon>
        <taxon>Bacillariophyceae</taxon>
        <taxon>Bacillariophycidae</taxon>
        <taxon>Bacillariales</taxon>
        <taxon>Bacillariaceae</taxon>
        <taxon>Fragilariopsis</taxon>
    </lineage>
</organism>
<feature type="transmembrane region" description="Helical" evidence="1">
    <location>
        <begin position="16"/>
        <end position="38"/>
    </location>
</feature>
<dbReference type="InParanoid" id="A0A1E7EMV9"/>
<evidence type="ECO:0000313" key="2">
    <source>
        <dbReference type="EMBL" id="OEU07270.1"/>
    </source>
</evidence>
<keyword evidence="1" id="KW-0812">Transmembrane</keyword>
<keyword evidence="1" id="KW-1133">Transmembrane helix</keyword>
<protein>
    <submittedName>
        <fullName evidence="2">Uncharacterized protein</fullName>
    </submittedName>
</protein>
<gene>
    <name evidence="2" type="ORF">FRACYDRAFT_272021</name>
</gene>
<dbReference type="EMBL" id="KV784387">
    <property type="protein sequence ID" value="OEU07270.1"/>
    <property type="molecule type" value="Genomic_DNA"/>
</dbReference>
<evidence type="ECO:0000256" key="1">
    <source>
        <dbReference type="SAM" id="Phobius"/>
    </source>
</evidence>
<evidence type="ECO:0000313" key="3">
    <source>
        <dbReference type="Proteomes" id="UP000095751"/>
    </source>
</evidence>
<proteinExistence type="predicted"/>
<accession>A0A1E7EMV9</accession>
<dbReference type="AlphaFoldDB" id="A0A1E7EMV9"/>
<sequence length="238" mass="26708">MLSHKQHGSYDMAEDVYAFIVAAPIFSWSFLFASYVIATKYIVYATLLNGIYFKELGGADPAATAVKFFLIPVAIAMQSDLMAVYEYLANVRYDKEVLTISSHATFTKFVLAYILRLADGVLSLSVNFGVMLVTDEVLGVFLNFAALHFLQDIDDVFYSLVEKGFFGDRLEHMATICKQISWPRRVGNEDCWKSSFITSLDTILFTTTLVILLSMFIAITVRVEQGKSILGYDLEGEE</sequence>
<dbReference type="KEGG" id="fcy:FRACYDRAFT_272021"/>